<evidence type="ECO:0000259" key="1">
    <source>
        <dbReference type="PROSITE" id="PS50075"/>
    </source>
</evidence>
<evidence type="ECO:0000313" key="2">
    <source>
        <dbReference type="EMBL" id="SNR82507.1"/>
    </source>
</evidence>
<dbReference type="InterPro" id="IPR036736">
    <property type="entry name" value="ACP-like_sf"/>
</dbReference>
<dbReference type="AlphaFoldDB" id="A0A238ZGP4"/>
<name>A0A238ZGP4_9RHOB</name>
<evidence type="ECO:0000313" key="3">
    <source>
        <dbReference type="Proteomes" id="UP000198417"/>
    </source>
</evidence>
<dbReference type="RefSeq" id="WP_089273685.1">
    <property type="nucleotide sequence ID" value="NZ_FZNN01000031.1"/>
</dbReference>
<sequence>MDANYAMLRAEVAKLLHISPEEVDADENLTDLGIDSMRLMTLFLALDTQGLAVEYSMFLERPTMNGIWEATGQPPQSDTE</sequence>
<reference evidence="2 3" key="1">
    <citation type="submission" date="2017-06" db="EMBL/GenBank/DDBJ databases">
        <authorList>
            <person name="Kim H.J."/>
            <person name="Triplett B.A."/>
        </authorList>
    </citation>
    <scope>NUCLEOTIDE SEQUENCE [LARGE SCALE GENOMIC DNA]</scope>
    <source>
        <strain evidence="2 3">DSM 29052</strain>
    </source>
</reference>
<dbReference type="SUPFAM" id="SSF47336">
    <property type="entry name" value="ACP-like"/>
    <property type="match status" value="1"/>
</dbReference>
<dbReference type="Proteomes" id="UP000198417">
    <property type="component" value="Unassembled WGS sequence"/>
</dbReference>
<feature type="domain" description="Carrier" evidence="1">
    <location>
        <begin position="1"/>
        <end position="75"/>
    </location>
</feature>
<accession>A0A238ZGP4</accession>
<dbReference type="OrthoDB" id="2455700at2"/>
<keyword evidence="3" id="KW-1185">Reference proteome</keyword>
<dbReference type="PROSITE" id="PS50075">
    <property type="entry name" value="CARRIER"/>
    <property type="match status" value="1"/>
</dbReference>
<dbReference type="InterPro" id="IPR009081">
    <property type="entry name" value="PP-bd_ACP"/>
</dbReference>
<proteinExistence type="predicted"/>
<gene>
    <name evidence="2" type="ORF">SAMN06265370_13118</name>
</gene>
<dbReference type="EMBL" id="FZNN01000031">
    <property type="protein sequence ID" value="SNR82507.1"/>
    <property type="molecule type" value="Genomic_DNA"/>
</dbReference>
<organism evidence="2 3">
    <name type="scientific">Puniceibacterium sediminis</name>
    <dbReference type="NCBI Taxonomy" id="1608407"/>
    <lineage>
        <taxon>Bacteria</taxon>
        <taxon>Pseudomonadati</taxon>
        <taxon>Pseudomonadota</taxon>
        <taxon>Alphaproteobacteria</taxon>
        <taxon>Rhodobacterales</taxon>
        <taxon>Paracoccaceae</taxon>
        <taxon>Puniceibacterium</taxon>
    </lineage>
</organism>
<protein>
    <submittedName>
        <fullName evidence="2">Aryl carrier domain-containing protein</fullName>
    </submittedName>
</protein>
<dbReference type="Pfam" id="PF00550">
    <property type="entry name" value="PP-binding"/>
    <property type="match status" value="1"/>
</dbReference>
<dbReference type="Gene3D" id="1.10.1200.10">
    <property type="entry name" value="ACP-like"/>
    <property type="match status" value="1"/>
</dbReference>